<feature type="domain" description="Glucose-1-phosphate adenylyltransferase/Bifunctional protein GlmU-like C-terminal hexapeptide" evidence="4">
    <location>
        <begin position="286"/>
        <end position="360"/>
    </location>
</feature>
<dbReference type="GO" id="GO:0005978">
    <property type="term" value="P:glycogen biosynthetic process"/>
    <property type="evidence" value="ECO:0007669"/>
    <property type="project" value="UniProtKB-KW"/>
</dbReference>
<accession>A0A1M6UCR9</accession>
<protein>
    <submittedName>
        <fullName evidence="5">Glucose-1-phosphate adenylyltransferase</fullName>
    </submittedName>
</protein>
<organism evidence="5 6">
    <name type="scientific">Hespellia stercorisuis DSM 15480</name>
    <dbReference type="NCBI Taxonomy" id="1121950"/>
    <lineage>
        <taxon>Bacteria</taxon>
        <taxon>Bacillati</taxon>
        <taxon>Bacillota</taxon>
        <taxon>Clostridia</taxon>
        <taxon>Lachnospirales</taxon>
        <taxon>Lachnospiraceae</taxon>
        <taxon>Hespellia</taxon>
    </lineage>
</organism>
<keyword evidence="6" id="KW-1185">Reference proteome</keyword>
<evidence type="ECO:0000313" key="5">
    <source>
        <dbReference type="EMBL" id="SHK66848.1"/>
    </source>
</evidence>
<keyword evidence="5" id="KW-0548">Nucleotidyltransferase</keyword>
<evidence type="ECO:0000256" key="1">
    <source>
        <dbReference type="ARBA" id="ARBA00010443"/>
    </source>
</evidence>
<dbReference type="Proteomes" id="UP000184301">
    <property type="component" value="Unassembled WGS sequence"/>
</dbReference>
<dbReference type="PANTHER" id="PTHR43523:SF6">
    <property type="entry name" value="GLYCOGEN BIOSYNTHESIS PROTEIN GLGD"/>
    <property type="match status" value="1"/>
</dbReference>
<dbReference type="SUPFAM" id="SSF51161">
    <property type="entry name" value="Trimeric LpxA-like enzymes"/>
    <property type="match status" value="1"/>
</dbReference>
<dbReference type="Pfam" id="PF00483">
    <property type="entry name" value="NTP_transferase"/>
    <property type="match status" value="1"/>
</dbReference>
<keyword evidence="5" id="KW-0808">Transferase</keyword>
<reference evidence="5 6" key="1">
    <citation type="submission" date="2016-11" db="EMBL/GenBank/DDBJ databases">
        <authorList>
            <person name="Jaros S."/>
            <person name="Januszkiewicz K."/>
            <person name="Wedrychowicz H."/>
        </authorList>
    </citation>
    <scope>NUCLEOTIDE SEQUENCE [LARGE SCALE GENOMIC DNA]</scope>
    <source>
        <strain evidence="5 6">DSM 15480</strain>
    </source>
</reference>
<evidence type="ECO:0000313" key="6">
    <source>
        <dbReference type="Proteomes" id="UP000184301"/>
    </source>
</evidence>
<dbReference type="InterPro" id="IPR011832">
    <property type="entry name" value="GlgDAde_trans"/>
</dbReference>
<evidence type="ECO:0000256" key="2">
    <source>
        <dbReference type="ARBA" id="ARBA00023056"/>
    </source>
</evidence>
<dbReference type="SUPFAM" id="SSF53448">
    <property type="entry name" value="Nucleotide-diphospho-sugar transferases"/>
    <property type="match status" value="1"/>
</dbReference>
<dbReference type="NCBIfam" id="TIGR02092">
    <property type="entry name" value="glgD"/>
    <property type="match status" value="1"/>
</dbReference>
<feature type="domain" description="Nucleotidyl transferase" evidence="3">
    <location>
        <begin position="29"/>
        <end position="256"/>
    </location>
</feature>
<dbReference type="InterPro" id="IPR011831">
    <property type="entry name" value="ADP-Glc_PPase"/>
</dbReference>
<dbReference type="AlphaFoldDB" id="A0A1M6UCR9"/>
<dbReference type="OrthoDB" id="9801810at2"/>
<dbReference type="CDD" id="cd02508">
    <property type="entry name" value="ADP_Glucose_PP"/>
    <property type="match status" value="1"/>
</dbReference>
<gene>
    <name evidence="5" type="ORF">SAMN02745243_03466</name>
</gene>
<proteinExistence type="inferred from homology"/>
<dbReference type="Gene3D" id="3.90.550.10">
    <property type="entry name" value="Spore Coat Polysaccharide Biosynthesis Protein SpsA, Chain A"/>
    <property type="match status" value="1"/>
</dbReference>
<comment type="similarity">
    <text evidence="1">Belongs to the bacterial/plant glucose-1-phosphate adenylyltransferase family.</text>
</comment>
<dbReference type="PANTHER" id="PTHR43523">
    <property type="entry name" value="GLUCOSE-1-PHOSPHATE ADENYLYLTRANSFERASE-RELATED"/>
    <property type="match status" value="1"/>
</dbReference>
<sequence length="371" mass="41978">MYSSFGIITPANRHVWVEGLQDYRPIGSFSFLGRYRVIDFPISNMSNSGIDRIQVYIRRKAVSLIDHLGSGRHYNINSKRGKLQPLFSENTGEHDIYNTDIAAYIENMEEIEKLTHTYVVIAPSYMVYAMDYDSLIHTHAESGADITLLYHSVDNARESFLNCNTLNLNKQKGVLSVEKNQGTAKNRNIFMDTYVMKRELFIELITKANKLSSMYTMSDILNDLCCELDIRGVAHRGFFASITDFKSYYDANMALEDIKMSQNLFSEDWPIYTKTNDSCPTRYFETAEVTSSVVSNGCMIKGKVENSIIGRGCVIKEGAVVKNCILLTDVLIGEGVHVENQVVDRRAKLTQVKEIVADPETPGYIKRGDTI</sequence>
<dbReference type="InterPro" id="IPR029044">
    <property type="entry name" value="Nucleotide-diphossugar_trans"/>
</dbReference>
<keyword evidence="2" id="KW-0320">Glycogen biosynthesis</keyword>
<dbReference type="Pfam" id="PF24894">
    <property type="entry name" value="Hexapep_GlmU"/>
    <property type="match status" value="1"/>
</dbReference>
<dbReference type="GO" id="GO:0008878">
    <property type="term" value="F:glucose-1-phosphate adenylyltransferase activity"/>
    <property type="evidence" value="ECO:0007669"/>
    <property type="project" value="InterPro"/>
</dbReference>
<dbReference type="InterPro" id="IPR056818">
    <property type="entry name" value="GlmU/GlgC-like_hexapep"/>
</dbReference>
<dbReference type="EMBL" id="FQZY01000070">
    <property type="protein sequence ID" value="SHK66848.1"/>
    <property type="molecule type" value="Genomic_DNA"/>
</dbReference>
<name>A0A1M6UCR9_9FIRM</name>
<dbReference type="InterPro" id="IPR005835">
    <property type="entry name" value="NTP_transferase_dom"/>
</dbReference>
<dbReference type="InterPro" id="IPR011004">
    <property type="entry name" value="Trimer_LpxA-like_sf"/>
</dbReference>
<dbReference type="Gene3D" id="2.160.10.10">
    <property type="entry name" value="Hexapeptide repeat proteins"/>
    <property type="match status" value="1"/>
</dbReference>
<evidence type="ECO:0000259" key="4">
    <source>
        <dbReference type="Pfam" id="PF24894"/>
    </source>
</evidence>
<evidence type="ECO:0000259" key="3">
    <source>
        <dbReference type="Pfam" id="PF00483"/>
    </source>
</evidence>
<dbReference type="STRING" id="1121950.SAMN02745243_03466"/>
<dbReference type="RefSeq" id="WP_073112773.1">
    <property type="nucleotide sequence ID" value="NZ_FQZY01000070.1"/>
</dbReference>